<accession>A0A3A9JDV2</accession>
<name>A0A3A9JDV2_9PROT</name>
<comment type="caution">
    <text evidence="2">The sequence shown here is derived from an EMBL/GenBank/DDBJ whole genome shotgun (WGS) entry which is preliminary data.</text>
</comment>
<feature type="compositionally biased region" description="Low complexity" evidence="1">
    <location>
        <begin position="20"/>
        <end position="45"/>
    </location>
</feature>
<evidence type="ECO:0000256" key="1">
    <source>
        <dbReference type="SAM" id="MobiDB-lite"/>
    </source>
</evidence>
<reference evidence="2 3" key="1">
    <citation type="submission" date="2018-09" db="EMBL/GenBank/DDBJ databases">
        <title>Roseomonas sp. nov., isolated from feces of Tibetan antelopes in the Qinghai-Tibet plateau, China.</title>
        <authorList>
            <person name="Tian Z."/>
        </authorList>
    </citation>
    <scope>NUCLEOTIDE SEQUENCE [LARGE SCALE GENOMIC DNA]</scope>
    <source>
        <strain evidence="2 3">Z24</strain>
    </source>
</reference>
<dbReference type="Proteomes" id="UP000278036">
    <property type="component" value="Unassembled WGS sequence"/>
</dbReference>
<organism evidence="2 3">
    <name type="scientific">Teichococcus wenyumeiae</name>
    <dbReference type="NCBI Taxonomy" id="2478470"/>
    <lineage>
        <taxon>Bacteria</taxon>
        <taxon>Pseudomonadati</taxon>
        <taxon>Pseudomonadota</taxon>
        <taxon>Alphaproteobacteria</taxon>
        <taxon>Acetobacterales</taxon>
        <taxon>Roseomonadaceae</taxon>
        <taxon>Roseomonas</taxon>
    </lineage>
</organism>
<dbReference type="InParanoid" id="A0A3A9JDV2"/>
<evidence type="ECO:0000313" key="2">
    <source>
        <dbReference type="EMBL" id="RKK01684.1"/>
    </source>
</evidence>
<sequence length="45" mass="4407">MAAPQDDTPDQLAGPGETQAPTTDEAEAAPARDAATEAAARAAAL</sequence>
<protein>
    <submittedName>
        <fullName evidence="2">Mannose-binding protein</fullName>
    </submittedName>
</protein>
<dbReference type="AlphaFoldDB" id="A0A3A9JDV2"/>
<feature type="region of interest" description="Disordered" evidence="1">
    <location>
        <begin position="1"/>
        <end position="45"/>
    </location>
</feature>
<proteinExistence type="predicted"/>
<evidence type="ECO:0000313" key="3">
    <source>
        <dbReference type="Proteomes" id="UP000278036"/>
    </source>
</evidence>
<feature type="non-terminal residue" evidence="2">
    <location>
        <position position="45"/>
    </location>
</feature>
<dbReference type="EMBL" id="RAQU01000231">
    <property type="protein sequence ID" value="RKK01684.1"/>
    <property type="molecule type" value="Genomic_DNA"/>
</dbReference>
<gene>
    <name evidence="2" type="ORF">D6Z83_23650</name>
</gene>